<evidence type="ECO:0000313" key="2">
    <source>
        <dbReference type="EMBL" id="CAK0866236.1"/>
    </source>
</evidence>
<protein>
    <recommendedName>
        <fullName evidence="4">OTU domain-containing protein</fullName>
    </recommendedName>
</protein>
<keyword evidence="3" id="KW-1185">Reference proteome</keyword>
<feature type="compositionally biased region" description="Polar residues" evidence="1">
    <location>
        <begin position="855"/>
        <end position="864"/>
    </location>
</feature>
<reference evidence="2" key="1">
    <citation type="submission" date="2023-10" db="EMBL/GenBank/DDBJ databases">
        <authorList>
            <person name="Chen Y."/>
            <person name="Shah S."/>
            <person name="Dougan E. K."/>
            <person name="Thang M."/>
            <person name="Chan C."/>
        </authorList>
    </citation>
    <scope>NUCLEOTIDE SEQUENCE [LARGE SCALE GENOMIC DNA]</scope>
</reference>
<name>A0ABN9V0X6_9DINO</name>
<evidence type="ECO:0000256" key="1">
    <source>
        <dbReference type="SAM" id="MobiDB-lite"/>
    </source>
</evidence>
<evidence type="ECO:0000313" key="3">
    <source>
        <dbReference type="Proteomes" id="UP001189429"/>
    </source>
</evidence>
<evidence type="ECO:0008006" key="4">
    <source>
        <dbReference type="Google" id="ProtNLM"/>
    </source>
</evidence>
<feature type="region of interest" description="Disordered" evidence="1">
    <location>
        <begin position="546"/>
        <end position="568"/>
    </location>
</feature>
<sequence length="1768" mass="193678">MTNMLASKNDHIVAGYHKWAMCGGGAVLVSHTAPVCVHDTQFPVEFMRIIEKAPVFKSALTIEVPRWAEAGELAIAGGRITDVGDFKMIPLADGGFVQDIYLETVSAKLFRGGAEPRGLPCATHRPKKTAFANISIGARLFLIALLGTAFDFAREKMHRDVYLLISLRKLGHKVAMSENGPHKPIEDGNRFLAPLGKKLIHVDSPSAPARYAKHVVHVDNRDIAVKVFDDGFDVIDGDEQFQFEEDVTCLAEYFGADATWHTVVDACGVDAVPEAPGDRSNGEGDDVTSYIGGSRDAERPLGIASDALPVLLSSIEPDSEHDSSDMDELFAGANQRWMEWHMRHLRPMAPRDVLRYFEQRGSDEDETRDSYLGQSSDAEQILGTMEDAGAVSMSPSEPYSDFDAWSSGGNEEPDSAFVSVDAWHDSPGERWRDWQLRHPQPVTLRNVFDDVYECEDDARGGALGESNGSDDLRSPVANAECNAAEAGPRCDLGAADGEGELACLNWALNALGAPVPTNMKGPFRALEHGNTWLAELGLQLVRQPRGPSGPGRYAKWEPPPRRSGAHGHFKAARVHVAGITVTDRRGGRFVSMEYRSLDAIPSVLGHKWSLLQEVQLSDGDGDPLGGAGDSELDAGAAGAREPSQGRGVVDFPLTQAVDSMLTEDEVAAAIRNSMVVFTRCEPNEPAWPPQRSPDSPDINIVHDGNCLYHCGLASEDMTAWMRSHKPTGNGLTSEQVRSDEDRAKHFRGKMMEIIARDRGQKAADRLLGASSDSYPGLDDMEAFCEVIQGQAVAQSDTLCQIKYGDRYPLAVFIRHHQASGADHFDLIQSWRHAARPSEDAAGAAVEPPAAGRSPAGTTARQAQHSSRERAAAASQMGVDVDDDDAADPTVAGSHSDALGKRLKIPGAAASTSDFDALFGEAENYSAFLSGLVPEPRREDDSILTITAGYRKCIATQQPDWSPWLRRLAMEALCVYRLRFSEIYTRELVLLLHVILGDDFLRGHNGVAYFWNNKLGCFDKFDGLLPEWTYFLMKSYLLSLEGMFRSFTDDVYKNDSAILAAVDSSFGRQGREDKKARLSWIDNAVFNYGSKILSKGKGKGKALLDGEVIGEGGKGDGKGKGIMQEDGEGEDLFAADEGAAAAPAVLDTQQPNEPRYIFQANAIARVGHALQSKVKTGDLISYYCEWCSTPKPDVKGFAVIDVAYLYDTQAAIQRVERFYRQTYWANAAAFQCCQAAIALAKRGMNIDQVFFFWGSDGVGLSLTTPLLSNMLGSNLHRYFDPQVFYMDDEMREQVESLVGSIATTAQEKPEGINKSFREDLFKKMATADGIFGRLPYAVLTKVITLIGWKRMELNKLITFGGVPETAFDAVFRRSRLIRIRSKFLDQEWISNFLPDSEKHGIFPRQPDLKEFMQAGPAGLAANILQCKYERQNDEAAARRALDDYTLRGGDHGMTEMHMRAARNLPARSSRRARGSGSPPGIDLAAGAEDQHLSLHYDGIRVDRSRATATHGSVEAFCGDATVHFAEQTGFAVDIVEKHLFFFLELLDQAAAKRHAISNGGENCSLLHADGNCIPAGIHDLGLSPVALDKASIVTFHVGREVFPPSSVYQDHDCPMFDPPPQCETRPLCLTRKHLHLKEVLPNLKFLSLDPVHLPIAYEYAHGNKRSPGSRVLRLIMAKLTKVRSDLPSDQWGPPHTGVESIAFSLSETDARSQILHSSMGGKHAQNIVNHLDGDVPWATPFEFIRPLAALSKTGRRVGKSCRLNGNPVG</sequence>
<proteinExistence type="predicted"/>
<feature type="region of interest" description="Disordered" evidence="1">
    <location>
        <begin position="835"/>
        <end position="893"/>
    </location>
</feature>
<gene>
    <name evidence="2" type="ORF">PCOR1329_LOCUS53479</name>
</gene>
<comment type="caution">
    <text evidence="2">The sequence shown here is derived from an EMBL/GenBank/DDBJ whole genome shotgun (WGS) entry which is preliminary data.</text>
</comment>
<feature type="region of interest" description="Disordered" evidence="1">
    <location>
        <begin position="619"/>
        <end position="647"/>
    </location>
</feature>
<dbReference type="Proteomes" id="UP001189429">
    <property type="component" value="Unassembled WGS sequence"/>
</dbReference>
<feature type="compositionally biased region" description="Low complexity" evidence="1">
    <location>
        <begin position="840"/>
        <end position="851"/>
    </location>
</feature>
<dbReference type="EMBL" id="CAUYUJ010016518">
    <property type="protein sequence ID" value="CAK0866236.1"/>
    <property type="molecule type" value="Genomic_DNA"/>
</dbReference>
<organism evidence="2 3">
    <name type="scientific">Prorocentrum cordatum</name>
    <dbReference type="NCBI Taxonomy" id="2364126"/>
    <lineage>
        <taxon>Eukaryota</taxon>
        <taxon>Sar</taxon>
        <taxon>Alveolata</taxon>
        <taxon>Dinophyceae</taxon>
        <taxon>Prorocentrales</taxon>
        <taxon>Prorocentraceae</taxon>
        <taxon>Prorocentrum</taxon>
    </lineage>
</organism>
<accession>A0ABN9V0X6</accession>